<keyword evidence="2" id="KW-0732">Signal</keyword>
<protein>
    <submittedName>
        <fullName evidence="4">S-layer domain protein</fullName>
    </submittedName>
</protein>
<feature type="chain" id="PRO_5039020761" evidence="2">
    <location>
        <begin position="24"/>
        <end position="491"/>
    </location>
</feature>
<dbReference type="HOGENOM" id="CLU_539606_0_0_9"/>
<dbReference type="AlphaFoldDB" id="A6TJQ1"/>
<evidence type="ECO:0000256" key="2">
    <source>
        <dbReference type="SAM" id="SignalP"/>
    </source>
</evidence>
<dbReference type="EMBL" id="CP000724">
    <property type="protein sequence ID" value="ABR46419.1"/>
    <property type="molecule type" value="Genomic_DNA"/>
</dbReference>
<feature type="domain" description="SLH" evidence="3">
    <location>
        <begin position="355"/>
        <end position="418"/>
    </location>
</feature>
<dbReference type="PANTHER" id="PTHR43308:SF5">
    <property type="entry name" value="S-LAYER PROTEIN _ PEPTIDOGLYCAN ENDO-BETA-N-ACETYLGLUCOSAMINIDASE"/>
    <property type="match status" value="1"/>
</dbReference>
<gene>
    <name evidence="4" type="ordered locus">Amet_0182</name>
</gene>
<dbReference type="RefSeq" id="WP_011971328.1">
    <property type="nucleotide sequence ID" value="NC_009633.1"/>
</dbReference>
<dbReference type="STRING" id="293826.Amet_0182"/>
<proteinExistence type="predicted"/>
<evidence type="ECO:0000259" key="3">
    <source>
        <dbReference type="PROSITE" id="PS51272"/>
    </source>
</evidence>
<dbReference type="Pfam" id="PF00395">
    <property type="entry name" value="SLH"/>
    <property type="match status" value="3"/>
</dbReference>
<dbReference type="PROSITE" id="PS51272">
    <property type="entry name" value="SLH"/>
    <property type="match status" value="3"/>
</dbReference>
<dbReference type="KEGG" id="amt:Amet_0182"/>
<name>A6TJQ1_ALKMQ</name>
<dbReference type="Proteomes" id="UP000001572">
    <property type="component" value="Chromosome"/>
</dbReference>
<sequence length="491" mass="55842">MKKTVMICFVLLLFMAASVQGFALQIPGYEGGIQNEMAYREVIFITGEPIVVEGTLNITDRGDRVSYIYRDLSNAARGVTMTRNVTIDKEIIENGSGQRQEIYSVSRYRESIRVDGVRYELTEQNHPWSKSNIYHQKPGVTYFAGNWDGKKVYTINRNEGSVTVQTTGNVVGYDHNWGTTETQTISHYIDYDRQVDEEDSIRWQGTVEVDVANNRTKSYHYEPNTPSQISFRGGYLLTQRDESVLKYSYDLPRVDEEGFTLRGRNIGTESTSLNTNPMNQRLTIPAMRDISGHWAERHVLLLASLEAVYPNSTDFGPNLPMSRGDFARAVAILMDIKQEEPENIRRIRGQEPVEAPQTFNDVSQAHPNQSFIEAVYERGIMAGVGDNSFKPNESLTRAQAAVVLIKALGFENLAPIQQYSTGFRDDQHIPLWARNAVYLARELGLVSGSTDGYYYPNNTLTKAEAAAMLTNFIDYLREDIRYDYRERILNY</sequence>
<dbReference type="InterPro" id="IPR001119">
    <property type="entry name" value="SLH_dom"/>
</dbReference>
<keyword evidence="1" id="KW-0677">Repeat</keyword>
<feature type="domain" description="SLH" evidence="3">
    <location>
        <begin position="420"/>
        <end position="483"/>
    </location>
</feature>
<evidence type="ECO:0000256" key="1">
    <source>
        <dbReference type="ARBA" id="ARBA00022737"/>
    </source>
</evidence>
<evidence type="ECO:0000313" key="4">
    <source>
        <dbReference type="EMBL" id="ABR46419.1"/>
    </source>
</evidence>
<keyword evidence="5" id="KW-1185">Reference proteome</keyword>
<accession>A6TJQ1</accession>
<evidence type="ECO:0000313" key="5">
    <source>
        <dbReference type="Proteomes" id="UP000001572"/>
    </source>
</evidence>
<feature type="signal peptide" evidence="2">
    <location>
        <begin position="1"/>
        <end position="23"/>
    </location>
</feature>
<dbReference type="InterPro" id="IPR051465">
    <property type="entry name" value="Cell_Envelope_Struct_Comp"/>
</dbReference>
<reference evidence="5" key="1">
    <citation type="journal article" date="2016" name="Genome Announc.">
        <title>Complete genome sequence of Alkaliphilus metalliredigens strain QYMF, an alkaliphilic and metal-reducing bacterium isolated from borax-contaminated leachate ponds.</title>
        <authorList>
            <person name="Hwang C."/>
            <person name="Copeland A."/>
            <person name="Lucas S."/>
            <person name="Lapidus A."/>
            <person name="Barry K."/>
            <person name="Detter J.C."/>
            <person name="Glavina Del Rio T."/>
            <person name="Hammon N."/>
            <person name="Israni S."/>
            <person name="Dalin E."/>
            <person name="Tice H."/>
            <person name="Pitluck S."/>
            <person name="Chertkov O."/>
            <person name="Brettin T."/>
            <person name="Bruce D."/>
            <person name="Han C."/>
            <person name="Schmutz J."/>
            <person name="Larimer F."/>
            <person name="Land M.L."/>
            <person name="Hauser L."/>
            <person name="Kyrpides N."/>
            <person name="Mikhailova N."/>
            <person name="Ye Q."/>
            <person name="Zhou J."/>
            <person name="Richardson P."/>
            <person name="Fields M.W."/>
        </authorList>
    </citation>
    <scope>NUCLEOTIDE SEQUENCE [LARGE SCALE GENOMIC DNA]</scope>
    <source>
        <strain evidence="5">QYMF</strain>
    </source>
</reference>
<feature type="domain" description="SLH" evidence="3">
    <location>
        <begin position="282"/>
        <end position="344"/>
    </location>
</feature>
<dbReference type="eggNOG" id="COG0737">
    <property type="taxonomic scope" value="Bacteria"/>
</dbReference>
<organism evidence="4 5">
    <name type="scientific">Alkaliphilus metalliredigens (strain QYMF)</name>
    <dbReference type="NCBI Taxonomy" id="293826"/>
    <lineage>
        <taxon>Bacteria</taxon>
        <taxon>Bacillati</taxon>
        <taxon>Bacillota</taxon>
        <taxon>Clostridia</taxon>
        <taxon>Peptostreptococcales</taxon>
        <taxon>Natronincolaceae</taxon>
        <taxon>Alkaliphilus</taxon>
    </lineage>
</organism>
<dbReference type="PANTHER" id="PTHR43308">
    <property type="entry name" value="OUTER MEMBRANE PROTEIN ALPHA-RELATED"/>
    <property type="match status" value="1"/>
</dbReference>